<organism evidence="1 2">
    <name type="scientific">Azotobacter beijerinckii</name>
    <dbReference type="NCBI Taxonomy" id="170623"/>
    <lineage>
        <taxon>Bacteria</taxon>
        <taxon>Pseudomonadati</taxon>
        <taxon>Pseudomonadota</taxon>
        <taxon>Gammaproteobacteria</taxon>
        <taxon>Pseudomonadales</taxon>
        <taxon>Pseudomonadaceae</taxon>
        <taxon>Azotobacter</taxon>
    </lineage>
</organism>
<dbReference type="EMBL" id="FOKJ01000032">
    <property type="protein sequence ID" value="SFB30332.1"/>
    <property type="molecule type" value="Genomic_DNA"/>
</dbReference>
<comment type="caution">
    <text evidence="1">The sequence shown here is derived from an EMBL/GenBank/DDBJ whole genome shotgun (WGS) entry which is preliminary data.</text>
</comment>
<name>A0A1I0ZYA0_9GAMM</name>
<dbReference type="RefSeq" id="WP_141108022.1">
    <property type="nucleotide sequence ID" value="NZ_FOKJ01000032.1"/>
</dbReference>
<gene>
    <name evidence="1" type="ORF">SAMN04244571_02160</name>
</gene>
<protein>
    <recommendedName>
        <fullName evidence="3">Restriction endonuclease</fullName>
    </recommendedName>
</protein>
<evidence type="ECO:0000313" key="2">
    <source>
        <dbReference type="Proteomes" id="UP000198861"/>
    </source>
</evidence>
<evidence type="ECO:0000313" key="1">
    <source>
        <dbReference type="EMBL" id="SFB30332.1"/>
    </source>
</evidence>
<proteinExistence type="predicted"/>
<evidence type="ECO:0008006" key="3">
    <source>
        <dbReference type="Google" id="ProtNLM"/>
    </source>
</evidence>
<accession>A0A1I0ZYA0</accession>
<reference evidence="1 2" key="1">
    <citation type="submission" date="2016-10" db="EMBL/GenBank/DDBJ databases">
        <authorList>
            <person name="Varghese N."/>
            <person name="Submissions S."/>
        </authorList>
    </citation>
    <scope>NUCLEOTIDE SEQUENCE [LARGE SCALE GENOMIC DNA]</scope>
    <source>
        <strain evidence="1 2">DSM 282</strain>
    </source>
</reference>
<dbReference type="Proteomes" id="UP000198861">
    <property type="component" value="Unassembled WGS sequence"/>
</dbReference>
<sequence length="220" mass="25446">MNNQDENPLLNFTLKDLKNFGDALIPGLSAQIMRRTLTTYKEFIKILYRDLDEIVGILQENPELRKNDKEDRITIDIVNMLTTMGYDAAHERKIGGHTDVSIRGKNNFLWIGEAKIHGNYDHLTEGFQQLCTRYATGDSNQDYGGLLIYIRNKDAKNVITTWKSRISDFELDDYTVQDCNQRPDMVFFTTHKHERSGRPFNVKHIGISLYFNPKDHSEAA</sequence>
<keyword evidence="2" id="KW-1185">Reference proteome</keyword>